<dbReference type="Gene3D" id="3.40.640.10">
    <property type="entry name" value="Type I PLP-dependent aspartate aminotransferase-like (Major domain)"/>
    <property type="match status" value="1"/>
</dbReference>
<dbReference type="FunFam" id="3.40.640.10:FF:000004">
    <property type="entry name" value="Acetylornithine aminotransferase"/>
    <property type="match status" value="1"/>
</dbReference>
<dbReference type="RefSeq" id="WP_090310166.1">
    <property type="nucleotide sequence ID" value="NZ_FNFE01000005.1"/>
</dbReference>
<dbReference type="Gene3D" id="3.90.1150.10">
    <property type="entry name" value="Aspartate Aminotransferase, domain 1"/>
    <property type="match status" value="1"/>
</dbReference>
<dbReference type="InterPro" id="IPR015422">
    <property type="entry name" value="PyrdxlP-dep_Trfase_small"/>
</dbReference>
<proteinExistence type="inferred from homology"/>
<dbReference type="STRING" id="1095776.SAMN04515672_3576"/>
<dbReference type="PANTHER" id="PTHR43094">
    <property type="entry name" value="AMINOTRANSFERASE"/>
    <property type="match status" value="1"/>
</dbReference>
<dbReference type="SUPFAM" id="SSF53383">
    <property type="entry name" value="PLP-dependent transferases"/>
    <property type="match status" value="1"/>
</dbReference>
<dbReference type="OrthoDB" id="6534at2157"/>
<dbReference type="InterPro" id="IPR015421">
    <property type="entry name" value="PyrdxlP-dep_Trfase_major"/>
</dbReference>
<sequence>AEVTPGNLSKTFFSTSGTEAVEAAIKIARMYTGKQKIISRYRSYHGATHGSISVTGDPRRLMAEPGVPGTIKAPDPYAYGSTLEPMESLEYIDEMLMLEGDTVAAVLVEPVVGSNGILVPPDEYLPRLKEIAHDHGALLICDEVMAGFGRTGEWFGSDVFDVTPDIMTMAKGLSGAYAPLGATIVTDEITDHFEDEMFCHGHTYAGHPVACAAGLAAIETYQEENLIEHASEVGDYLGDRLEELAQDHPSVGETRGVGLFRGIELTKDPDERVPFGEREDKISTGTTVVDEVAAAASDGGVYVANMINTLIIAPPLPITEDDIDEAVTVLDDALEVSDAAMDR</sequence>
<dbReference type="Proteomes" id="UP000198882">
    <property type="component" value="Unassembled WGS sequence"/>
</dbReference>
<evidence type="ECO:0000256" key="2">
    <source>
        <dbReference type="ARBA" id="ARBA00008954"/>
    </source>
</evidence>
<dbReference type="InterPro" id="IPR005814">
    <property type="entry name" value="Aminotrans_3"/>
</dbReference>
<accession>A0A1G9DFP4</accession>
<keyword evidence="6" id="KW-1185">Reference proteome</keyword>
<reference evidence="6" key="1">
    <citation type="submission" date="2016-10" db="EMBL/GenBank/DDBJ databases">
        <authorList>
            <person name="Varghese N."/>
            <person name="Submissions S."/>
        </authorList>
    </citation>
    <scope>NUCLEOTIDE SEQUENCE [LARGE SCALE GENOMIC DNA]</scope>
    <source>
        <strain evidence="6">B4,CECT 8067,JCM 17497</strain>
    </source>
</reference>
<feature type="non-terminal residue" evidence="5">
    <location>
        <position position="1"/>
    </location>
</feature>
<dbReference type="InterPro" id="IPR015424">
    <property type="entry name" value="PyrdxlP-dep_Trfase"/>
</dbReference>
<dbReference type="EMBL" id="FNFE01000005">
    <property type="protein sequence ID" value="SDK62672.1"/>
    <property type="molecule type" value="Genomic_DNA"/>
</dbReference>
<dbReference type="GO" id="GO:0005829">
    <property type="term" value="C:cytosol"/>
    <property type="evidence" value="ECO:0007669"/>
    <property type="project" value="TreeGrafter"/>
</dbReference>
<dbReference type="PROSITE" id="PS00600">
    <property type="entry name" value="AA_TRANSFER_CLASS_3"/>
    <property type="match status" value="1"/>
</dbReference>
<comment type="similarity">
    <text evidence="2 4">Belongs to the class-III pyridoxal-phosphate-dependent aminotransferase family.</text>
</comment>
<evidence type="ECO:0000256" key="4">
    <source>
        <dbReference type="RuleBase" id="RU003560"/>
    </source>
</evidence>
<dbReference type="CDD" id="cd00610">
    <property type="entry name" value="OAT_like"/>
    <property type="match status" value="1"/>
</dbReference>
<evidence type="ECO:0000256" key="3">
    <source>
        <dbReference type="ARBA" id="ARBA00022898"/>
    </source>
</evidence>
<evidence type="ECO:0000256" key="1">
    <source>
        <dbReference type="ARBA" id="ARBA00001933"/>
    </source>
</evidence>
<dbReference type="InterPro" id="IPR049704">
    <property type="entry name" value="Aminotrans_3_PPA_site"/>
</dbReference>
<dbReference type="GO" id="GO:0030170">
    <property type="term" value="F:pyridoxal phosphate binding"/>
    <property type="evidence" value="ECO:0007669"/>
    <property type="project" value="InterPro"/>
</dbReference>
<dbReference type="PANTHER" id="PTHR43094:SF1">
    <property type="entry name" value="AMINOTRANSFERASE CLASS-III"/>
    <property type="match status" value="1"/>
</dbReference>
<dbReference type="AlphaFoldDB" id="A0A1G9DFP4"/>
<dbReference type="GO" id="GO:0008483">
    <property type="term" value="F:transaminase activity"/>
    <property type="evidence" value="ECO:0007669"/>
    <property type="project" value="InterPro"/>
</dbReference>
<evidence type="ECO:0000313" key="6">
    <source>
        <dbReference type="Proteomes" id="UP000198882"/>
    </source>
</evidence>
<dbReference type="Pfam" id="PF00202">
    <property type="entry name" value="Aminotran_3"/>
    <property type="match status" value="1"/>
</dbReference>
<organism evidence="5 6">
    <name type="scientific">Natronorubrum texcoconense</name>
    <dbReference type="NCBI Taxonomy" id="1095776"/>
    <lineage>
        <taxon>Archaea</taxon>
        <taxon>Methanobacteriati</taxon>
        <taxon>Methanobacteriota</taxon>
        <taxon>Stenosarchaea group</taxon>
        <taxon>Halobacteria</taxon>
        <taxon>Halobacteriales</taxon>
        <taxon>Natrialbaceae</taxon>
        <taxon>Natronorubrum</taxon>
    </lineage>
</organism>
<keyword evidence="3 4" id="KW-0663">Pyridoxal phosphate</keyword>
<protein>
    <submittedName>
        <fullName evidence="5">Taurine---2-oxoglutarate transaminase</fullName>
    </submittedName>
</protein>
<comment type="cofactor">
    <cofactor evidence="1">
        <name>pyridoxal 5'-phosphate</name>
        <dbReference type="ChEBI" id="CHEBI:597326"/>
    </cofactor>
</comment>
<gene>
    <name evidence="5" type="ORF">SAMN04515672_3576</name>
</gene>
<evidence type="ECO:0000313" key="5">
    <source>
        <dbReference type="EMBL" id="SDK62672.1"/>
    </source>
</evidence>
<name>A0A1G9DFP4_9EURY</name>